<gene>
    <name evidence="2" type="ORF">B0T17DRAFT_327271</name>
</gene>
<dbReference type="EMBL" id="JAULSR010000005">
    <property type="protein sequence ID" value="KAK0618167.1"/>
    <property type="molecule type" value="Genomic_DNA"/>
</dbReference>
<dbReference type="AlphaFoldDB" id="A0AA39WMJ8"/>
<keyword evidence="3" id="KW-1185">Reference proteome</keyword>
<evidence type="ECO:0000313" key="2">
    <source>
        <dbReference type="EMBL" id="KAK0618167.1"/>
    </source>
</evidence>
<evidence type="ECO:0000256" key="1">
    <source>
        <dbReference type="SAM" id="Phobius"/>
    </source>
</evidence>
<name>A0AA39WMJ8_9PEZI</name>
<comment type="caution">
    <text evidence="2">The sequence shown here is derived from an EMBL/GenBank/DDBJ whole genome shotgun (WGS) entry which is preliminary data.</text>
</comment>
<keyword evidence="1" id="KW-0812">Transmembrane</keyword>
<dbReference type="Proteomes" id="UP001174934">
    <property type="component" value="Unassembled WGS sequence"/>
</dbReference>
<keyword evidence="1" id="KW-0472">Membrane</keyword>
<evidence type="ECO:0000313" key="3">
    <source>
        <dbReference type="Proteomes" id="UP001174934"/>
    </source>
</evidence>
<feature type="transmembrane region" description="Helical" evidence="1">
    <location>
        <begin position="12"/>
        <end position="35"/>
    </location>
</feature>
<reference evidence="2" key="1">
    <citation type="submission" date="2023-06" db="EMBL/GenBank/DDBJ databases">
        <title>Genome-scale phylogeny and comparative genomics of the fungal order Sordariales.</title>
        <authorList>
            <consortium name="Lawrence Berkeley National Laboratory"/>
            <person name="Hensen N."/>
            <person name="Bonometti L."/>
            <person name="Westerberg I."/>
            <person name="Brannstrom I.O."/>
            <person name="Guillou S."/>
            <person name="Cros-Aarteil S."/>
            <person name="Calhoun S."/>
            <person name="Haridas S."/>
            <person name="Kuo A."/>
            <person name="Mondo S."/>
            <person name="Pangilinan J."/>
            <person name="Riley R."/>
            <person name="LaButti K."/>
            <person name="Andreopoulos B."/>
            <person name="Lipzen A."/>
            <person name="Chen C."/>
            <person name="Yanf M."/>
            <person name="Daum C."/>
            <person name="Ng V."/>
            <person name="Clum A."/>
            <person name="Steindorff A."/>
            <person name="Ohm R."/>
            <person name="Martin F."/>
            <person name="Silar P."/>
            <person name="Natvig D."/>
            <person name="Lalanne C."/>
            <person name="Gautier V."/>
            <person name="Ament-velasquez S.L."/>
            <person name="Kruys A."/>
            <person name="Hutchinson M.I."/>
            <person name="Powell A.J."/>
            <person name="Barry K."/>
            <person name="Miller A.N."/>
            <person name="Grigoriev I.V."/>
            <person name="Debuchy R."/>
            <person name="Gladieux P."/>
            <person name="Thoren M.H."/>
            <person name="Johannesson H."/>
        </authorList>
    </citation>
    <scope>NUCLEOTIDE SEQUENCE</scope>
    <source>
        <strain evidence="2">SMH3391-2</strain>
    </source>
</reference>
<sequence>MKGLKEPRGTALMMFFIWLFLLLLFLLHMIPNILPTTTTLLLLLLQLQLPMPYKILFMLLVTFGWFKGGLVELYCFWSTLSCPTWVFISSCTHRRNIEMISLSLIFDPQRY</sequence>
<organism evidence="2 3">
    <name type="scientific">Bombardia bombarda</name>
    <dbReference type="NCBI Taxonomy" id="252184"/>
    <lineage>
        <taxon>Eukaryota</taxon>
        <taxon>Fungi</taxon>
        <taxon>Dikarya</taxon>
        <taxon>Ascomycota</taxon>
        <taxon>Pezizomycotina</taxon>
        <taxon>Sordariomycetes</taxon>
        <taxon>Sordariomycetidae</taxon>
        <taxon>Sordariales</taxon>
        <taxon>Lasiosphaeriaceae</taxon>
        <taxon>Bombardia</taxon>
    </lineage>
</organism>
<keyword evidence="1" id="KW-1133">Transmembrane helix</keyword>
<feature type="transmembrane region" description="Helical" evidence="1">
    <location>
        <begin position="55"/>
        <end position="77"/>
    </location>
</feature>
<proteinExistence type="predicted"/>
<accession>A0AA39WMJ8</accession>
<protein>
    <submittedName>
        <fullName evidence="2">Uncharacterized protein</fullName>
    </submittedName>
</protein>